<evidence type="ECO:0000256" key="5">
    <source>
        <dbReference type="ARBA" id="ARBA00023242"/>
    </source>
</evidence>
<evidence type="ECO:0000313" key="8">
    <source>
        <dbReference type="EMBL" id="GAM43189.1"/>
    </source>
</evidence>
<dbReference type="EMBL" id="DF933843">
    <property type="protein sequence ID" value="GAM43189.1"/>
    <property type="molecule type" value="Genomic_DNA"/>
</dbReference>
<evidence type="ECO:0000259" key="7">
    <source>
        <dbReference type="Pfam" id="PF08493"/>
    </source>
</evidence>
<dbReference type="GO" id="GO:0003677">
    <property type="term" value="F:DNA binding"/>
    <property type="evidence" value="ECO:0007669"/>
    <property type="project" value="UniProtKB-KW"/>
</dbReference>
<gene>
    <name evidence="8" type="ORF">TCE0_047r17794</name>
</gene>
<dbReference type="GO" id="GO:0046872">
    <property type="term" value="F:metal ion binding"/>
    <property type="evidence" value="ECO:0007669"/>
    <property type="project" value="UniProtKB-KW"/>
</dbReference>
<dbReference type="GO" id="GO:0005634">
    <property type="term" value="C:nucleus"/>
    <property type="evidence" value="ECO:0007669"/>
    <property type="project" value="InterPro"/>
</dbReference>
<dbReference type="GO" id="GO:0045122">
    <property type="term" value="P:aflatoxin biosynthetic process"/>
    <property type="evidence" value="ECO:0007669"/>
    <property type="project" value="InterPro"/>
</dbReference>
<protein>
    <submittedName>
        <fullName evidence="8">Sterigmatocystin biosynthesis regulatory protein</fullName>
    </submittedName>
</protein>
<dbReference type="InterPro" id="IPR013700">
    <property type="entry name" value="AflR"/>
</dbReference>
<dbReference type="Proteomes" id="UP000053095">
    <property type="component" value="Unassembled WGS sequence"/>
</dbReference>
<reference evidence="9" key="1">
    <citation type="journal article" date="2015" name="Genome Announc.">
        <title>Draft genome sequence of Talaromyces cellulolyticus strain Y-94, a source of lignocellulosic biomass-degrading enzymes.</title>
        <authorList>
            <person name="Fujii T."/>
            <person name="Koike H."/>
            <person name="Sawayama S."/>
            <person name="Yano S."/>
            <person name="Inoue H."/>
        </authorList>
    </citation>
    <scope>NUCLEOTIDE SEQUENCE [LARGE SCALE GENOMIC DNA]</scope>
    <source>
        <strain evidence="9">Y-94</strain>
    </source>
</reference>
<sequence>MVCEYFMTRRAGRKKFSGNQPASQKNASPINLHSPETASNWATGPVFSAENSRQSPGISSVPYPDLFLGASSVTDHTGLISTALDSNVSFDEFLTSPISISTPDLPNLGNLTDVYQIDLNDNICDLIDIGRTATSQAANTAPLVPMRSAAIPELQLPFPFMREDDRPTLVDGLKSSPTHKFIGALGLLTQATSPSSSSLRAFNGQNLGNHDQQNTVQSIITGNEQAIQALDQMLELESSEDKYFLAILSVVTLKVLASYAAVVRQMPTLDGNDEYGDTADREKPQYLEDAATHALVDNYFTDNEDLCRKTAQQIFRQLHRVQRLVNRLSKRFKTDDESTGSSDFASPVSTSSTTAVDSIDALLIAKCIETMFPFPSPLLKQLQVDLRERLRKLSAEIVDILR</sequence>
<name>A0A0B8MYK5_TALPI</name>
<feature type="domain" description="Aflatoxin regulatory protein" evidence="7">
    <location>
        <begin position="182"/>
        <end position="273"/>
    </location>
</feature>
<evidence type="ECO:0000256" key="3">
    <source>
        <dbReference type="ARBA" id="ARBA00023125"/>
    </source>
</evidence>
<proteinExistence type="predicted"/>
<dbReference type="GO" id="GO:0006355">
    <property type="term" value="P:regulation of DNA-templated transcription"/>
    <property type="evidence" value="ECO:0007669"/>
    <property type="project" value="InterPro"/>
</dbReference>
<feature type="region of interest" description="Disordered" evidence="6">
    <location>
        <begin position="14"/>
        <end position="35"/>
    </location>
</feature>
<organism evidence="8 9">
    <name type="scientific">Talaromyces pinophilus</name>
    <name type="common">Penicillium pinophilum</name>
    <dbReference type="NCBI Taxonomy" id="128442"/>
    <lineage>
        <taxon>Eukaryota</taxon>
        <taxon>Fungi</taxon>
        <taxon>Dikarya</taxon>
        <taxon>Ascomycota</taxon>
        <taxon>Pezizomycotina</taxon>
        <taxon>Eurotiomycetes</taxon>
        <taxon>Eurotiomycetidae</taxon>
        <taxon>Eurotiales</taxon>
        <taxon>Trichocomaceae</taxon>
        <taxon>Talaromyces</taxon>
        <taxon>Talaromyces sect. Talaromyces</taxon>
    </lineage>
</organism>
<evidence type="ECO:0000256" key="1">
    <source>
        <dbReference type="ARBA" id="ARBA00022723"/>
    </source>
</evidence>
<dbReference type="AlphaFoldDB" id="A0A0B8MYK5"/>
<dbReference type="Pfam" id="PF08493">
    <property type="entry name" value="AflR"/>
    <property type="match status" value="1"/>
</dbReference>
<keyword evidence="1" id="KW-0479">Metal-binding</keyword>
<evidence type="ECO:0000256" key="4">
    <source>
        <dbReference type="ARBA" id="ARBA00023163"/>
    </source>
</evidence>
<keyword evidence="9" id="KW-1185">Reference proteome</keyword>
<keyword evidence="2" id="KW-0805">Transcription regulation</keyword>
<accession>A0A0B8MYK5</accession>
<evidence type="ECO:0000256" key="6">
    <source>
        <dbReference type="SAM" id="MobiDB-lite"/>
    </source>
</evidence>
<evidence type="ECO:0000256" key="2">
    <source>
        <dbReference type="ARBA" id="ARBA00023015"/>
    </source>
</evidence>
<keyword evidence="3" id="KW-0238">DNA-binding</keyword>
<evidence type="ECO:0000313" key="9">
    <source>
        <dbReference type="Proteomes" id="UP000053095"/>
    </source>
</evidence>
<keyword evidence="5" id="KW-0539">Nucleus</keyword>
<feature type="compositionally biased region" description="Polar residues" evidence="6">
    <location>
        <begin position="17"/>
        <end position="35"/>
    </location>
</feature>
<keyword evidence="4" id="KW-0804">Transcription</keyword>